<dbReference type="EMBL" id="JAZHPM010000026">
    <property type="protein sequence ID" value="MEF2293139.1"/>
    <property type="molecule type" value="Genomic_DNA"/>
</dbReference>
<dbReference type="InterPro" id="IPR021146">
    <property type="entry name" value="Phage_gp6-like_head-tail"/>
</dbReference>
<dbReference type="InterPro" id="IPR053746">
    <property type="entry name" value="Viral_HT_Connector_Assembly"/>
</dbReference>
<accession>A0ABU7VHL4</accession>
<name>A0ABU7VHL4_9BACI</name>
<evidence type="ECO:0000313" key="1">
    <source>
        <dbReference type="EMBL" id="MEF2293139.1"/>
    </source>
</evidence>
<proteinExistence type="predicted"/>
<reference evidence="1 2" key="1">
    <citation type="submission" date="2024-01" db="EMBL/GenBank/DDBJ databases">
        <title>Survival strategy associated with biotechnological potential of Virgibacillus dokdonensis T4.6 isolated from salt-fermented shrimp paste.</title>
        <authorList>
            <person name="Doan T.V."/>
            <person name="Quach N.T."/>
            <person name="Phi Q.-T."/>
        </authorList>
    </citation>
    <scope>NUCLEOTIDE SEQUENCE [LARGE SCALE GENOMIC DNA]</scope>
    <source>
        <strain evidence="1 2">T4.6</strain>
    </source>
</reference>
<dbReference type="Pfam" id="PF05135">
    <property type="entry name" value="Phage_connect_1"/>
    <property type="match status" value="1"/>
</dbReference>
<dbReference type="Proteomes" id="UP001356080">
    <property type="component" value="Unassembled WGS sequence"/>
</dbReference>
<sequence length="112" mass="12815">MDTLGNVKTVLGIEDELQDKVLTIIINNTRSHLTLWLKNHTDLKEIPEELNFIVEELAIARFQRIGSEAMKSESVEGHSVTYNEDDFAPYLSILSAYIPDKEEKKQGKVCFF</sequence>
<organism evidence="1 2">
    <name type="scientific">Virgibacillus dokdonensis</name>
    <dbReference type="NCBI Taxonomy" id="302167"/>
    <lineage>
        <taxon>Bacteria</taxon>
        <taxon>Bacillati</taxon>
        <taxon>Bacillota</taxon>
        <taxon>Bacilli</taxon>
        <taxon>Bacillales</taxon>
        <taxon>Bacillaceae</taxon>
        <taxon>Virgibacillus</taxon>
    </lineage>
</organism>
<comment type="caution">
    <text evidence="1">The sequence shown here is derived from an EMBL/GenBank/DDBJ whole genome shotgun (WGS) entry which is preliminary data.</text>
</comment>
<keyword evidence="2" id="KW-1185">Reference proteome</keyword>
<gene>
    <name evidence="1" type="ORF">V2W34_14150</name>
</gene>
<dbReference type="Gene3D" id="1.10.246.150">
    <property type="match status" value="1"/>
</dbReference>
<dbReference type="RefSeq" id="WP_331805688.1">
    <property type="nucleotide sequence ID" value="NZ_JAZHPM010000026.1"/>
</dbReference>
<evidence type="ECO:0000313" key="2">
    <source>
        <dbReference type="Proteomes" id="UP001356080"/>
    </source>
</evidence>
<protein>
    <submittedName>
        <fullName evidence="1">Phage head-tail connector protein</fullName>
    </submittedName>
</protein>